<dbReference type="InterPro" id="IPR019956">
    <property type="entry name" value="Ubiquitin_dom"/>
</dbReference>
<evidence type="ECO:0000313" key="4">
    <source>
        <dbReference type="Ensembl" id="ENSTGEP00000008199.1"/>
    </source>
</evidence>
<evidence type="ECO:0000313" key="5">
    <source>
        <dbReference type="Proteomes" id="UP000694411"/>
    </source>
</evidence>
<dbReference type="Pfam" id="PF00240">
    <property type="entry name" value="ubiquitin"/>
    <property type="match status" value="1"/>
</dbReference>
<dbReference type="PRINTS" id="PR00348">
    <property type="entry name" value="UBIQUITIN"/>
</dbReference>
<feature type="domain" description="Ubiquitin-like" evidence="3">
    <location>
        <begin position="1"/>
        <end position="76"/>
    </location>
</feature>
<comment type="similarity">
    <text evidence="1">Belongs to the ubiquitin family.</text>
</comment>
<dbReference type="InterPro" id="IPR000626">
    <property type="entry name" value="Ubiquitin-like_dom"/>
</dbReference>
<sequence>MQVFVKTLTDKTITLDVEPSDTIENVKANIQDKEGICPDPQRFIFAGMQLEDGRTLSDYNIQKESTLHLVQRLRGGC</sequence>
<dbReference type="SUPFAM" id="SSF54236">
    <property type="entry name" value="Ubiquitin-like"/>
    <property type="match status" value="1"/>
</dbReference>
<keyword evidence="2" id="KW-1017">Isopeptide bond</keyword>
<evidence type="ECO:0000256" key="1">
    <source>
        <dbReference type="ARBA" id="ARBA00008430"/>
    </source>
</evidence>
<dbReference type="SMART" id="SM00213">
    <property type="entry name" value="UBQ"/>
    <property type="match status" value="1"/>
</dbReference>
<dbReference type="InterPro" id="IPR029071">
    <property type="entry name" value="Ubiquitin-like_domsf"/>
</dbReference>
<keyword evidence="5" id="KW-1185">Reference proteome</keyword>
<dbReference type="Gene3D" id="3.10.20.90">
    <property type="entry name" value="Phosphatidylinositol 3-kinase Catalytic Subunit, Chain A, domain 1"/>
    <property type="match status" value="1"/>
</dbReference>
<proteinExistence type="inferred from homology"/>
<protein>
    <recommendedName>
        <fullName evidence="3">Ubiquitin-like domain-containing protein</fullName>
    </recommendedName>
</protein>
<dbReference type="AlphaFoldDB" id="A0A8D2EL08"/>
<reference evidence="4" key="1">
    <citation type="submission" date="2018-05" db="EMBL/GenBank/DDBJ databases">
        <title>Whole genome of Theropithecus gelada.</title>
        <authorList>
            <person name="Chiou K.L."/>
            <person name="Snyder-Mackler N."/>
        </authorList>
    </citation>
    <scope>NUCLEOTIDE SEQUENCE [LARGE SCALE GENOMIC DNA]</scope>
</reference>
<accession>A0A8D2EL08</accession>
<dbReference type="PANTHER" id="PTHR10666">
    <property type="entry name" value="UBIQUITIN"/>
    <property type="match status" value="1"/>
</dbReference>
<dbReference type="Ensembl" id="ENSTGET00000009858.1">
    <property type="protein sequence ID" value="ENSTGEP00000008199.1"/>
    <property type="gene ID" value="ENSTGEG00000006702.1"/>
</dbReference>
<dbReference type="FunFam" id="3.10.20.90:FF:000009">
    <property type="entry name" value="Ubiquitin-60S ribosomal protein"/>
    <property type="match status" value="1"/>
</dbReference>
<dbReference type="PROSITE" id="PS50053">
    <property type="entry name" value="UBIQUITIN_2"/>
    <property type="match status" value="1"/>
</dbReference>
<dbReference type="Proteomes" id="UP000694411">
    <property type="component" value="Chromosome 1"/>
</dbReference>
<reference evidence="4" key="3">
    <citation type="submission" date="2025-09" db="UniProtKB">
        <authorList>
            <consortium name="Ensembl"/>
        </authorList>
    </citation>
    <scope>IDENTIFICATION</scope>
</reference>
<name>A0A8D2EL08_THEGE</name>
<evidence type="ECO:0000259" key="3">
    <source>
        <dbReference type="PROSITE" id="PS50053"/>
    </source>
</evidence>
<evidence type="ECO:0000256" key="2">
    <source>
        <dbReference type="ARBA" id="ARBA00022499"/>
    </source>
</evidence>
<dbReference type="InterPro" id="IPR050158">
    <property type="entry name" value="Ubiquitin_ubiquitin-like"/>
</dbReference>
<reference evidence="4" key="2">
    <citation type="submission" date="2025-08" db="UniProtKB">
        <authorList>
            <consortium name="Ensembl"/>
        </authorList>
    </citation>
    <scope>IDENTIFICATION</scope>
</reference>
<organism evidence="4 5">
    <name type="scientific">Theropithecus gelada</name>
    <name type="common">Gelada baboon</name>
    <dbReference type="NCBI Taxonomy" id="9565"/>
    <lineage>
        <taxon>Eukaryota</taxon>
        <taxon>Metazoa</taxon>
        <taxon>Chordata</taxon>
        <taxon>Craniata</taxon>
        <taxon>Vertebrata</taxon>
        <taxon>Euteleostomi</taxon>
        <taxon>Mammalia</taxon>
        <taxon>Eutheria</taxon>
        <taxon>Euarchontoglires</taxon>
        <taxon>Primates</taxon>
        <taxon>Haplorrhini</taxon>
        <taxon>Catarrhini</taxon>
        <taxon>Cercopithecidae</taxon>
        <taxon>Cercopithecinae</taxon>
        <taxon>Theropithecus</taxon>
    </lineage>
</organism>